<comment type="caution">
    <text evidence="2">The sequence shown here is derived from an EMBL/GenBank/DDBJ whole genome shotgun (WGS) entry which is preliminary data.</text>
</comment>
<dbReference type="Proteomes" id="UP000005337">
    <property type="component" value="Unassembled WGS sequence"/>
</dbReference>
<evidence type="ECO:0000256" key="1">
    <source>
        <dbReference type="SAM" id="Phobius"/>
    </source>
</evidence>
<proteinExistence type="predicted"/>
<dbReference type="AlphaFoldDB" id="B1BSY3"/>
<keyword evidence="1" id="KW-0472">Membrane</keyword>
<dbReference type="EMBL" id="ABDW01000012">
    <property type="protein sequence ID" value="EDT15202.1"/>
    <property type="molecule type" value="Genomic_DNA"/>
</dbReference>
<evidence type="ECO:0000313" key="3">
    <source>
        <dbReference type="Proteomes" id="UP000005337"/>
    </source>
</evidence>
<evidence type="ECO:0000313" key="2">
    <source>
        <dbReference type="EMBL" id="EDT15202.1"/>
    </source>
</evidence>
<feature type="transmembrane region" description="Helical" evidence="1">
    <location>
        <begin position="38"/>
        <end position="55"/>
    </location>
</feature>
<name>B1BSY3_CLOPF</name>
<keyword evidence="1" id="KW-1133">Transmembrane helix</keyword>
<reference evidence="2 3" key="1">
    <citation type="submission" date="2007-07" db="EMBL/GenBank/DDBJ databases">
        <title>Annotation of Clostridium perfringens E str. JGS1987.</title>
        <authorList>
            <person name="Paulsen I."/>
            <person name="Sebastian Y."/>
        </authorList>
    </citation>
    <scope>NUCLEOTIDE SEQUENCE [LARGE SCALE GENOMIC DNA]</scope>
    <source>
        <strain evidence="3">E str. JGS1987</strain>
    </source>
</reference>
<organism evidence="2 3">
    <name type="scientific">Clostridium perfringens E str. JGS1987</name>
    <dbReference type="NCBI Taxonomy" id="451755"/>
    <lineage>
        <taxon>Bacteria</taxon>
        <taxon>Bacillati</taxon>
        <taxon>Bacillota</taxon>
        <taxon>Clostridia</taxon>
        <taxon>Eubacteriales</taxon>
        <taxon>Clostridiaceae</taxon>
        <taxon>Clostridium</taxon>
    </lineage>
</organism>
<protein>
    <submittedName>
        <fullName evidence="2">Uncharacterized protein</fullName>
    </submittedName>
</protein>
<keyword evidence="1" id="KW-0812">Transmembrane</keyword>
<accession>B1BSY3</accession>
<sequence>MHIDIISKYKFLTLTYFKFVFNIEVLDFINPLLLKSSIINFTSSSIYLILIFLLFDKFLNNNLDNSLGALSKLFSIKDAVLFNK</sequence>
<gene>
    <name evidence="2" type="ORF">AC3_A0578</name>
</gene>